<evidence type="ECO:0000313" key="2">
    <source>
        <dbReference type="Proteomes" id="UP000004116"/>
    </source>
</evidence>
<dbReference type="AlphaFoldDB" id="G2H076"/>
<proteinExistence type="predicted"/>
<comment type="caution">
    <text evidence="1">The sequence shown here is derived from an EMBL/GenBank/DDBJ whole genome shotgun (WGS) entry which is preliminary data.</text>
</comment>
<protein>
    <submittedName>
        <fullName evidence="1">Uncharacterized protein</fullName>
    </submittedName>
</protein>
<evidence type="ECO:0000313" key="1">
    <source>
        <dbReference type="EMBL" id="EGY28603.1"/>
    </source>
</evidence>
<dbReference type="RefSeq" id="WP_006707110.1">
    <property type="nucleotide sequence ID" value="NZ_AGCA01000350.1"/>
</dbReference>
<gene>
    <name evidence="1" type="ORF">Rin_00014560</name>
</gene>
<organism evidence="1 2">
    <name type="scientific">Candidatus Regiella insecticola 5.15</name>
    <dbReference type="NCBI Taxonomy" id="1005043"/>
    <lineage>
        <taxon>Bacteria</taxon>
        <taxon>Pseudomonadati</taxon>
        <taxon>Pseudomonadota</taxon>
        <taxon>Gammaproteobacteria</taxon>
        <taxon>Enterobacterales</taxon>
        <taxon>Enterobacteriaceae</taxon>
        <taxon>aphid secondary symbionts</taxon>
        <taxon>Candidatus Regiella</taxon>
    </lineage>
</organism>
<keyword evidence="2" id="KW-1185">Reference proteome</keyword>
<name>G2H076_9ENTR</name>
<dbReference type="Proteomes" id="UP000004116">
    <property type="component" value="Unassembled WGS sequence"/>
</dbReference>
<accession>G2H076</accession>
<dbReference type="EMBL" id="AGCA01000350">
    <property type="protein sequence ID" value="EGY28603.1"/>
    <property type="molecule type" value="Genomic_DNA"/>
</dbReference>
<reference evidence="1 2" key="1">
    <citation type="journal article" date="2012" name="Genome Res.">
        <title>Genomic basis of endosymbiont-conferred protection against an insect parasitoid.</title>
        <authorList>
            <person name="Hansen A.K."/>
            <person name="Vorburger C."/>
            <person name="Moran N.A."/>
        </authorList>
    </citation>
    <scope>NUCLEOTIDE SEQUENCE [LARGE SCALE GENOMIC DNA]</scope>
    <source>
        <strain evidence="2">R5.15</strain>
    </source>
</reference>
<sequence length="97" mass="10751">MNSVSNVSIYTQALTAANESSVHAETFHTTKKIKQSLSKVYQVYDDQRFIIVEGSVAKSAGAEAKKPPEKLLKELLTGSNNLILTLTYQQNLTQYKS</sequence>